<evidence type="ECO:0000259" key="1">
    <source>
        <dbReference type="PROSITE" id="PS50800"/>
    </source>
</evidence>
<comment type="caution">
    <text evidence="2">The sequence shown here is derived from an EMBL/GenBank/DDBJ whole genome shotgun (WGS) entry which is preliminary data.</text>
</comment>
<dbReference type="AlphaFoldDB" id="A0A2P6MSN6"/>
<evidence type="ECO:0000313" key="2">
    <source>
        <dbReference type="EMBL" id="PRP74697.1"/>
    </source>
</evidence>
<reference evidence="2 3" key="1">
    <citation type="journal article" date="2018" name="Genome Biol. Evol.">
        <title>Multiple Roots of Fruiting Body Formation in Amoebozoa.</title>
        <authorList>
            <person name="Hillmann F."/>
            <person name="Forbes G."/>
            <person name="Novohradska S."/>
            <person name="Ferling I."/>
            <person name="Riege K."/>
            <person name="Groth M."/>
            <person name="Westermann M."/>
            <person name="Marz M."/>
            <person name="Spaller T."/>
            <person name="Winckler T."/>
            <person name="Schaap P."/>
            <person name="Glockner G."/>
        </authorList>
    </citation>
    <scope>NUCLEOTIDE SEQUENCE [LARGE SCALE GENOMIC DNA]</scope>
    <source>
        <strain evidence="2 3">Jena</strain>
    </source>
</reference>
<accession>A0A2P6MSN6</accession>
<organism evidence="2 3">
    <name type="scientific">Planoprotostelium fungivorum</name>
    <dbReference type="NCBI Taxonomy" id="1890364"/>
    <lineage>
        <taxon>Eukaryota</taxon>
        <taxon>Amoebozoa</taxon>
        <taxon>Evosea</taxon>
        <taxon>Variosea</taxon>
        <taxon>Cavosteliida</taxon>
        <taxon>Cavosteliaceae</taxon>
        <taxon>Planoprotostelium</taxon>
    </lineage>
</organism>
<protein>
    <recommendedName>
        <fullName evidence="1">SAP domain-containing protein</fullName>
    </recommendedName>
</protein>
<name>A0A2P6MSN6_9EUKA</name>
<proteinExistence type="predicted"/>
<dbReference type="Proteomes" id="UP000241769">
    <property type="component" value="Unassembled WGS sequence"/>
</dbReference>
<dbReference type="InterPro" id="IPR003034">
    <property type="entry name" value="SAP_dom"/>
</dbReference>
<dbReference type="OrthoDB" id="28127at2759"/>
<dbReference type="InParanoid" id="A0A2P6MSN6"/>
<sequence length="106" mass="11995">MEVEMELTETIKFSGPPALLLSCLTDQTLKTLCRKVGLATKGTRDDRMDRLNRFYASKDHIIKGHNRSAKQGNIITRPPSLQYHGKMNYSRSYNEGLTICTGLKGY</sequence>
<dbReference type="EMBL" id="MDYQ01000447">
    <property type="protein sequence ID" value="PRP74697.1"/>
    <property type="molecule type" value="Genomic_DNA"/>
</dbReference>
<feature type="domain" description="SAP" evidence="1">
    <location>
        <begin position="21"/>
        <end position="55"/>
    </location>
</feature>
<gene>
    <name evidence="2" type="ORF">PROFUN_16118</name>
</gene>
<keyword evidence="3" id="KW-1185">Reference proteome</keyword>
<evidence type="ECO:0000313" key="3">
    <source>
        <dbReference type="Proteomes" id="UP000241769"/>
    </source>
</evidence>
<dbReference type="PROSITE" id="PS50800">
    <property type="entry name" value="SAP"/>
    <property type="match status" value="1"/>
</dbReference>